<dbReference type="EMBL" id="CABWMH010000034">
    <property type="protein sequence ID" value="VXC35349.1"/>
    <property type="molecule type" value="Genomic_DNA"/>
</dbReference>
<dbReference type="PANTHER" id="PTHR43401:SF5">
    <property type="entry name" value="ALCOHOL DEHYDROGENASE-RELATED"/>
    <property type="match status" value="1"/>
</dbReference>
<keyword evidence="2" id="KW-1133">Transmembrane helix</keyword>
<dbReference type="SMART" id="SM00829">
    <property type="entry name" value="PKS_ER"/>
    <property type="match status" value="1"/>
</dbReference>
<organism evidence="4 5">
    <name type="scientific">Pantoea brenneri</name>
    <dbReference type="NCBI Taxonomy" id="472694"/>
    <lineage>
        <taxon>Bacteria</taxon>
        <taxon>Pseudomonadati</taxon>
        <taxon>Pseudomonadota</taxon>
        <taxon>Gammaproteobacteria</taxon>
        <taxon>Enterobacterales</taxon>
        <taxon>Erwiniaceae</taxon>
        <taxon>Pantoea</taxon>
    </lineage>
</organism>
<dbReference type="GO" id="GO:0016491">
    <property type="term" value="F:oxidoreductase activity"/>
    <property type="evidence" value="ECO:0007669"/>
    <property type="project" value="UniProtKB-KW"/>
</dbReference>
<dbReference type="InterPro" id="IPR036291">
    <property type="entry name" value="NAD(P)-bd_dom_sf"/>
</dbReference>
<dbReference type="InterPro" id="IPR013154">
    <property type="entry name" value="ADH-like_N"/>
</dbReference>
<proteinExistence type="predicted"/>
<dbReference type="SUPFAM" id="SSF50129">
    <property type="entry name" value="GroES-like"/>
    <property type="match status" value="1"/>
</dbReference>
<dbReference type="RefSeq" id="WP_159222807.1">
    <property type="nucleotide sequence ID" value="NZ_LR733469.1"/>
</dbReference>
<evidence type="ECO:0000256" key="1">
    <source>
        <dbReference type="ARBA" id="ARBA00023002"/>
    </source>
</evidence>
<accession>A0AAX3J9Z2</accession>
<evidence type="ECO:0000313" key="5">
    <source>
        <dbReference type="Proteomes" id="UP000433737"/>
    </source>
</evidence>
<dbReference type="Gene3D" id="3.90.180.10">
    <property type="entry name" value="Medium-chain alcohol dehydrogenases, catalytic domain"/>
    <property type="match status" value="1"/>
</dbReference>
<sequence length="371" mass="40434">MNKRKMRAARMHEKGKPLAIDHIDIPDVRPTEVLVRVKACGLVPNLQNVLQKWDEIAPDLPLPEMPAIFGLDVSGVVESVGERVRDFSPGDRVYVNPLRFCGSCSACRNGHSLDCDRMILNGYFGIRPESKALFEDYRYGGYAEFMPAPQNSLVRIPDNLNFNTAARFGYLGTAYRALKRGNVGPGKTVLINGVTGTLGLGAVALALALGARQVLGTARDESLFERVRTLGEPGRIEILKSGTESLKEWSQRITGGRGVDVVIDALSPGAPGKPMQDAIESLNRGGCIVDVGSVNEKVPLDVFWMMSNNISFIGSSWFSAEQGQEMADLAETGVLDLAFYDNQPYLLDDINEAVSDTEDRQGGFTNIIVNP</sequence>
<dbReference type="SUPFAM" id="SSF51735">
    <property type="entry name" value="NAD(P)-binding Rossmann-fold domains"/>
    <property type="match status" value="1"/>
</dbReference>
<feature type="transmembrane region" description="Helical" evidence="2">
    <location>
        <begin position="189"/>
        <end position="211"/>
    </location>
</feature>
<dbReference type="InterPro" id="IPR013149">
    <property type="entry name" value="ADH-like_C"/>
</dbReference>
<keyword evidence="2" id="KW-0472">Membrane</keyword>
<evidence type="ECO:0000256" key="2">
    <source>
        <dbReference type="SAM" id="Phobius"/>
    </source>
</evidence>
<dbReference type="InterPro" id="IPR011032">
    <property type="entry name" value="GroES-like_sf"/>
</dbReference>
<dbReference type="AlphaFoldDB" id="A0AAX3J9Z2"/>
<name>A0AAX3J9Z2_9GAMM</name>
<comment type="caution">
    <text evidence="4">The sequence shown here is derived from an EMBL/GenBank/DDBJ whole genome shotgun (WGS) entry which is preliminary data.</text>
</comment>
<keyword evidence="1" id="KW-0560">Oxidoreductase</keyword>
<dbReference type="Pfam" id="PF00107">
    <property type="entry name" value="ADH_zinc_N"/>
    <property type="match status" value="1"/>
</dbReference>
<evidence type="ECO:0000313" key="4">
    <source>
        <dbReference type="EMBL" id="VXC35349.1"/>
    </source>
</evidence>
<gene>
    <name evidence="4" type="ORF">PANT111_40018</name>
</gene>
<dbReference type="InterPro" id="IPR050129">
    <property type="entry name" value="Zn_alcohol_dh"/>
</dbReference>
<reference evidence="4 5" key="1">
    <citation type="submission" date="2019-10" db="EMBL/GenBank/DDBJ databases">
        <authorList>
            <person name="Karimi E."/>
        </authorList>
    </citation>
    <scope>NUCLEOTIDE SEQUENCE [LARGE SCALE GENOMIC DNA]</scope>
    <source>
        <strain evidence="4">Pantoea sp. 111</strain>
    </source>
</reference>
<protein>
    <submittedName>
        <fullName evidence="4">Alcohol dehydrogenase</fullName>
    </submittedName>
</protein>
<keyword evidence="2" id="KW-0812">Transmembrane</keyword>
<feature type="domain" description="Enoyl reductase (ER)" evidence="3">
    <location>
        <begin position="15"/>
        <end position="369"/>
    </location>
</feature>
<dbReference type="Pfam" id="PF08240">
    <property type="entry name" value="ADH_N"/>
    <property type="match status" value="1"/>
</dbReference>
<dbReference type="InterPro" id="IPR020843">
    <property type="entry name" value="ER"/>
</dbReference>
<dbReference type="PANTHER" id="PTHR43401">
    <property type="entry name" value="L-THREONINE 3-DEHYDROGENASE"/>
    <property type="match status" value="1"/>
</dbReference>
<dbReference type="Proteomes" id="UP000433737">
    <property type="component" value="Unassembled WGS sequence"/>
</dbReference>
<evidence type="ECO:0000259" key="3">
    <source>
        <dbReference type="SMART" id="SM00829"/>
    </source>
</evidence>